<feature type="domain" description="Major facilitator superfamily (MFS) profile" evidence="6">
    <location>
        <begin position="1"/>
        <end position="411"/>
    </location>
</feature>
<comment type="caution">
    <text evidence="7">The sequence shown here is derived from an EMBL/GenBank/DDBJ whole genome shotgun (WGS) entry which is preliminary data.</text>
</comment>
<keyword evidence="2 5" id="KW-0812">Transmembrane</keyword>
<dbReference type="EMBL" id="AXCW01000012">
    <property type="protein sequence ID" value="EYR64921.1"/>
    <property type="molecule type" value="Genomic_DNA"/>
</dbReference>
<accession>A0A021VUU4</accession>
<reference evidence="7 8" key="1">
    <citation type="submission" date="2014-01" db="EMBL/GenBank/DDBJ databases">
        <title>Actinotalea ferrariae CF5-4.</title>
        <authorList>
            <person name="Chen F."/>
            <person name="Li Y."/>
            <person name="Wang G."/>
        </authorList>
    </citation>
    <scope>NUCLEOTIDE SEQUENCE [LARGE SCALE GENOMIC DNA]</scope>
    <source>
        <strain evidence="7 8">CF5-4</strain>
    </source>
</reference>
<dbReference type="Proteomes" id="UP000019753">
    <property type="component" value="Unassembled WGS sequence"/>
</dbReference>
<keyword evidence="8" id="KW-1185">Reference proteome</keyword>
<dbReference type="PANTHER" id="PTHR23530:SF1">
    <property type="entry name" value="PERMEASE, MAJOR FACILITATOR SUPERFAMILY-RELATED"/>
    <property type="match status" value="1"/>
</dbReference>
<feature type="transmembrane region" description="Helical" evidence="5">
    <location>
        <begin position="382"/>
        <end position="403"/>
    </location>
</feature>
<dbReference type="AlphaFoldDB" id="A0A021VUU4"/>
<feature type="transmembrane region" description="Helical" evidence="5">
    <location>
        <begin position="232"/>
        <end position="251"/>
    </location>
</feature>
<gene>
    <name evidence="7" type="ORF">N866_02130</name>
</gene>
<dbReference type="GO" id="GO:0005886">
    <property type="term" value="C:plasma membrane"/>
    <property type="evidence" value="ECO:0007669"/>
    <property type="project" value="UniProtKB-SubCell"/>
</dbReference>
<evidence type="ECO:0000256" key="2">
    <source>
        <dbReference type="ARBA" id="ARBA00022692"/>
    </source>
</evidence>
<evidence type="ECO:0000313" key="7">
    <source>
        <dbReference type="EMBL" id="EYR64921.1"/>
    </source>
</evidence>
<dbReference type="PANTHER" id="PTHR23530">
    <property type="entry name" value="TRANSPORT PROTEIN-RELATED"/>
    <property type="match status" value="1"/>
</dbReference>
<protein>
    <submittedName>
        <fullName evidence="7">Major facilitator transporter</fullName>
    </submittedName>
</protein>
<feature type="transmembrane region" description="Helical" evidence="5">
    <location>
        <begin position="20"/>
        <end position="39"/>
    </location>
</feature>
<evidence type="ECO:0000256" key="1">
    <source>
        <dbReference type="ARBA" id="ARBA00004651"/>
    </source>
</evidence>
<dbReference type="PRINTS" id="PR01035">
    <property type="entry name" value="TCRTETA"/>
</dbReference>
<dbReference type="Gene3D" id="1.20.1250.20">
    <property type="entry name" value="MFS general substrate transporter like domains"/>
    <property type="match status" value="1"/>
</dbReference>
<dbReference type="InterPro" id="IPR011701">
    <property type="entry name" value="MFS"/>
</dbReference>
<dbReference type="OrthoDB" id="3513479at2"/>
<dbReference type="InterPro" id="IPR036259">
    <property type="entry name" value="MFS_trans_sf"/>
</dbReference>
<dbReference type="PROSITE" id="PS50850">
    <property type="entry name" value="MFS"/>
    <property type="match status" value="1"/>
</dbReference>
<keyword evidence="4 5" id="KW-0472">Membrane</keyword>
<evidence type="ECO:0000256" key="3">
    <source>
        <dbReference type="ARBA" id="ARBA00022989"/>
    </source>
</evidence>
<feature type="transmembrane region" description="Helical" evidence="5">
    <location>
        <begin position="263"/>
        <end position="286"/>
    </location>
</feature>
<dbReference type="RefSeq" id="WP_034222044.1">
    <property type="nucleotide sequence ID" value="NZ_AXCW01000012.1"/>
</dbReference>
<keyword evidence="3 5" id="KW-1133">Transmembrane helix</keyword>
<name>A0A021VUU4_9CELL</name>
<feature type="transmembrane region" description="Helical" evidence="5">
    <location>
        <begin position="79"/>
        <end position="99"/>
    </location>
</feature>
<dbReference type="GO" id="GO:0022857">
    <property type="term" value="F:transmembrane transporter activity"/>
    <property type="evidence" value="ECO:0007669"/>
    <property type="project" value="InterPro"/>
</dbReference>
<proteinExistence type="predicted"/>
<feature type="transmembrane region" description="Helical" evidence="5">
    <location>
        <begin position="152"/>
        <end position="172"/>
    </location>
</feature>
<dbReference type="SUPFAM" id="SSF103473">
    <property type="entry name" value="MFS general substrate transporter"/>
    <property type="match status" value="1"/>
</dbReference>
<feature type="transmembrane region" description="Helical" evidence="5">
    <location>
        <begin position="51"/>
        <end position="72"/>
    </location>
</feature>
<sequence>MTRQADRPGAARRVERTYLLLVLGNTLASSFIWGVNTLFLLDAGLTNLEAFAANAFFTLGVVLFEVPTGVVADTWGRRTSYLLGTVTLAVTTLLYLGLWQVGAPFWQWAVSSVLLGLGFTFFSGALEAWVVDALRHEGWAGDLEGVFGRAQVVMGAAMLTGSVVGGLVAQATSLGVPYLLRVGTLVVMAVVAALLMRDIGFVPDRTRPTAVVVREIARESVRAAGGRPPVRNLMAAGAFTTGVGFYAFYAMQPFLLDLYGRSGAYAVAGLAAAVVAGSQIVGGVLAPRLRAAVRRRTTAIMAGTLVSAVVLAVLGVTTSFPVALALLVVSGLAQAAVAPVRQALLNDLVPSGQRATLLSADSLVGGTGGVVVQPLLGRAADVWGYGGSYVLGAAVQLVAVPLVRRARHGAGDADLRAAVPVPGAPT</sequence>
<comment type="subcellular location">
    <subcellularLocation>
        <location evidence="1">Cell membrane</location>
        <topology evidence="1">Multi-pass membrane protein</topology>
    </subcellularLocation>
</comment>
<feature type="transmembrane region" description="Helical" evidence="5">
    <location>
        <begin position="105"/>
        <end position="131"/>
    </location>
</feature>
<dbReference type="Pfam" id="PF07690">
    <property type="entry name" value="MFS_1"/>
    <property type="match status" value="1"/>
</dbReference>
<dbReference type="InterPro" id="IPR001958">
    <property type="entry name" value="Tet-R_TetA/multi-R_MdtG-like"/>
</dbReference>
<dbReference type="InterPro" id="IPR053160">
    <property type="entry name" value="MFS_DHA3_Transporter"/>
</dbReference>
<evidence type="ECO:0000259" key="6">
    <source>
        <dbReference type="PROSITE" id="PS50850"/>
    </source>
</evidence>
<evidence type="ECO:0000256" key="5">
    <source>
        <dbReference type="SAM" id="Phobius"/>
    </source>
</evidence>
<evidence type="ECO:0000313" key="8">
    <source>
        <dbReference type="Proteomes" id="UP000019753"/>
    </source>
</evidence>
<organism evidence="7 8">
    <name type="scientific">Actinotalea ferrariae CF5-4</name>
    <dbReference type="NCBI Taxonomy" id="948458"/>
    <lineage>
        <taxon>Bacteria</taxon>
        <taxon>Bacillati</taxon>
        <taxon>Actinomycetota</taxon>
        <taxon>Actinomycetes</taxon>
        <taxon>Micrococcales</taxon>
        <taxon>Cellulomonadaceae</taxon>
        <taxon>Actinotalea</taxon>
    </lineage>
</organism>
<dbReference type="InterPro" id="IPR020846">
    <property type="entry name" value="MFS_dom"/>
</dbReference>
<feature type="transmembrane region" description="Helical" evidence="5">
    <location>
        <begin position="178"/>
        <end position="196"/>
    </location>
</feature>
<evidence type="ECO:0000256" key="4">
    <source>
        <dbReference type="ARBA" id="ARBA00023136"/>
    </source>
</evidence>